<dbReference type="EnsemblPlants" id="evm.model.06.808">
    <property type="protein sequence ID" value="cds.evm.model.06.808"/>
    <property type="gene ID" value="evm.TU.06.808"/>
</dbReference>
<protein>
    <submittedName>
        <fullName evidence="2">Uncharacterized protein</fullName>
    </submittedName>
</protein>
<dbReference type="EMBL" id="UZAU01000581">
    <property type="status" value="NOT_ANNOTATED_CDS"/>
    <property type="molecule type" value="Genomic_DNA"/>
</dbReference>
<sequence length="113" mass="12138">MGSGGMTRKKCSDGKTKVGRVSGKKKKMARGDDATQEEAASVVDDSNEVLGANSKATIYTGLMEVMVVEGVVGSLCSADKMNCNDGLTFDRWCLHCRAAFHYKCVGMERPSHV</sequence>
<evidence type="ECO:0000313" key="3">
    <source>
        <dbReference type="Proteomes" id="UP000596661"/>
    </source>
</evidence>
<reference evidence="2" key="1">
    <citation type="submission" date="2018-11" db="EMBL/GenBank/DDBJ databases">
        <authorList>
            <person name="Grassa J C."/>
        </authorList>
    </citation>
    <scope>NUCLEOTIDE SEQUENCE [LARGE SCALE GENOMIC DNA]</scope>
</reference>
<proteinExistence type="predicted"/>
<evidence type="ECO:0000313" key="2">
    <source>
        <dbReference type="EnsemblPlants" id="cds.evm.model.06.808"/>
    </source>
</evidence>
<keyword evidence="3" id="KW-1185">Reference proteome</keyword>
<accession>A0A803Q023</accession>
<evidence type="ECO:0000256" key="1">
    <source>
        <dbReference type="SAM" id="MobiDB-lite"/>
    </source>
</evidence>
<dbReference type="AlphaFoldDB" id="A0A803Q023"/>
<name>A0A803Q023_CANSA</name>
<dbReference type="Gramene" id="evm.model.06.808">
    <property type="protein sequence ID" value="cds.evm.model.06.808"/>
    <property type="gene ID" value="evm.TU.06.808"/>
</dbReference>
<feature type="region of interest" description="Disordered" evidence="1">
    <location>
        <begin position="1"/>
        <end position="42"/>
    </location>
</feature>
<organism evidence="2 3">
    <name type="scientific">Cannabis sativa</name>
    <name type="common">Hemp</name>
    <name type="synonym">Marijuana</name>
    <dbReference type="NCBI Taxonomy" id="3483"/>
    <lineage>
        <taxon>Eukaryota</taxon>
        <taxon>Viridiplantae</taxon>
        <taxon>Streptophyta</taxon>
        <taxon>Embryophyta</taxon>
        <taxon>Tracheophyta</taxon>
        <taxon>Spermatophyta</taxon>
        <taxon>Magnoliopsida</taxon>
        <taxon>eudicotyledons</taxon>
        <taxon>Gunneridae</taxon>
        <taxon>Pentapetalae</taxon>
        <taxon>rosids</taxon>
        <taxon>fabids</taxon>
        <taxon>Rosales</taxon>
        <taxon>Cannabaceae</taxon>
        <taxon>Cannabis</taxon>
    </lineage>
</organism>
<dbReference type="Proteomes" id="UP000596661">
    <property type="component" value="Chromosome 6"/>
</dbReference>
<reference evidence="2" key="2">
    <citation type="submission" date="2021-03" db="UniProtKB">
        <authorList>
            <consortium name="EnsemblPlants"/>
        </authorList>
    </citation>
    <scope>IDENTIFICATION</scope>
</reference>